<dbReference type="GO" id="GO:0045254">
    <property type="term" value="C:pyruvate dehydrogenase complex"/>
    <property type="evidence" value="ECO:0007669"/>
    <property type="project" value="InterPro"/>
</dbReference>
<evidence type="ECO:0000259" key="7">
    <source>
        <dbReference type="PROSITE" id="PS51826"/>
    </source>
</evidence>
<dbReference type="CDD" id="cd06849">
    <property type="entry name" value="lipoyl_domain"/>
    <property type="match status" value="1"/>
</dbReference>
<reference evidence="8 9" key="1">
    <citation type="submission" date="2018-12" db="EMBL/GenBank/DDBJ databases">
        <title>Genome sequence from the cellulolytic species, Caldicellulosiruptor changbaiensis.</title>
        <authorList>
            <person name="Blumer-Schuette S.E."/>
            <person name="Mendoza C."/>
        </authorList>
    </citation>
    <scope>NUCLEOTIDE SEQUENCE [LARGE SCALE GENOMIC DNA]</scope>
    <source>
        <strain evidence="8 9">CBS-Z</strain>
    </source>
</reference>
<protein>
    <recommendedName>
        <fullName evidence="4">Dihydrolipoamide acetyltransferase component of pyruvate dehydrogenase complex</fullName>
        <ecNumber evidence="4">2.3.1.-</ecNumber>
    </recommendedName>
</protein>
<evidence type="ECO:0000313" key="9">
    <source>
        <dbReference type="Proteomes" id="UP000282930"/>
    </source>
</evidence>
<keyword evidence="4" id="KW-0808">Transferase</keyword>
<dbReference type="InterPro" id="IPR036625">
    <property type="entry name" value="E3-bd_dom_sf"/>
</dbReference>
<dbReference type="InterPro" id="IPR023213">
    <property type="entry name" value="CAT-like_dom_sf"/>
</dbReference>
<dbReference type="RefSeq" id="WP_127352395.1">
    <property type="nucleotide sequence ID" value="NZ_CP034791.1"/>
</dbReference>
<evidence type="ECO:0000259" key="6">
    <source>
        <dbReference type="PROSITE" id="PS50968"/>
    </source>
</evidence>
<dbReference type="GO" id="GO:0016746">
    <property type="term" value="F:acyltransferase activity"/>
    <property type="evidence" value="ECO:0007669"/>
    <property type="project" value="UniProtKB-KW"/>
</dbReference>
<dbReference type="SUPFAM" id="SSF47005">
    <property type="entry name" value="Peripheral subunit-binding domain of 2-oxo acid dehydrogenase complex"/>
    <property type="match status" value="1"/>
</dbReference>
<evidence type="ECO:0000256" key="4">
    <source>
        <dbReference type="RuleBase" id="RU003423"/>
    </source>
</evidence>
<feature type="domain" description="Lipoyl-binding" evidence="6">
    <location>
        <begin position="2"/>
        <end position="77"/>
    </location>
</feature>
<dbReference type="EC" id="2.3.1.-" evidence="4"/>
<comment type="cofactor">
    <cofactor evidence="1 4">
        <name>(R)-lipoate</name>
        <dbReference type="ChEBI" id="CHEBI:83088"/>
    </cofactor>
</comment>
<proteinExistence type="inferred from homology"/>
<evidence type="ECO:0000313" key="8">
    <source>
        <dbReference type="EMBL" id="AZT91044.1"/>
    </source>
</evidence>
<keyword evidence="3 4" id="KW-0450">Lipoyl</keyword>
<sequence>MATPVIMPKQGQTVESCIITKWHKKKGERVEAGDLLFSYETDKASFDEEAKVSGILLDIFFEEGEEVPVLTNVAVIGEENEDASLYNPKKVSDNTAAVPENAEISNEVKKEEDVSQETRKPKESLQSSERIKISPRAKNLAEKLNVDYRFATPTGPEGRIIERDILELFNSGYVFTSAAKAEAKEVGNLKDVEPSGIGGRITTSDVEKAKESFKIQKSDIELSAQIIKDETEYEEAPLSNIRKTIAKAMYLSLTTTAQLTLHTSFDASNILEFRKRVKENREKLGLEDITINDIILFAVSRVLPKHKALNAHFLDDKMRYFKNVHLGFAVDTERGLMVPTIFNSNKKSLNQISKEAKELAELCRKGTINPDLLKGATFTVTNLGSFEIEGFTPVLNPPQTGILGVNTIVMRAKAQNGQISYYPAMGLSLTFDHRALDGADAARFLQDLKKWLENFELLLAC</sequence>
<evidence type="ECO:0000256" key="1">
    <source>
        <dbReference type="ARBA" id="ARBA00001938"/>
    </source>
</evidence>
<evidence type="ECO:0000256" key="2">
    <source>
        <dbReference type="ARBA" id="ARBA00007317"/>
    </source>
</evidence>
<dbReference type="Gene3D" id="2.40.50.100">
    <property type="match status" value="1"/>
</dbReference>
<dbReference type="GO" id="GO:0006086">
    <property type="term" value="P:pyruvate decarboxylation to acetyl-CoA"/>
    <property type="evidence" value="ECO:0007669"/>
    <property type="project" value="InterPro"/>
</dbReference>
<feature type="region of interest" description="Disordered" evidence="5">
    <location>
        <begin position="89"/>
        <end position="130"/>
    </location>
</feature>
<dbReference type="AlphaFoldDB" id="A0A3T0D7N7"/>
<keyword evidence="4" id="KW-0012">Acyltransferase</keyword>
<dbReference type="KEGG" id="ccha:ELD05_10560"/>
<dbReference type="InterPro" id="IPR001078">
    <property type="entry name" value="2-oxoacid_DH_actylTfrase"/>
</dbReference>
<dbReference type="Pfam" id="PF00198">
    <property type="entry name" value="2-oxoacid_dh"/>
    <property type="match status" value="1"/>
</dbReference>
<dbReference type="SUPFAM" id="SSF52777">
    <property type="entry name" value="CoA-dependent acyltransferases"/>
    <property type="match status" value="1"/>
</dbReference>
<accession>A0A3T0D7N7</accession>
<dbReference type="Pfam" id="PF02817">
    <property type="entry name" value="E3_binding"/>
    <property type="match status" value="1"/>
</dbReference>
<gene>
    <name evidence="8" type="ORF">ELD05_10560</name>
</gene>
<dbReference type="PROSITE" id="PS51826">
    <property type="entry name" value="PSBD"/>
    <property type="match status" value="1"/>
</dbReference>
<dbReference type="Gene3D" id="3.30.559.10">
    <property type="entry name" value="Chloramphenicol acetyltransferase-like domain"/>
    <property type="match status" value="1"/>
</dbReference>
<name>A0A3T0D7N7_9FIRM</name>
<feature type="domain" description="Peripheral subunit-binding (PSBD)" evidence="7">
    <location>
        <begin position="132"/>
        <end position="169"/>
    </location>
</feature>
<comment type="similarity">
    <text evidence="2 4">Belongs to the 2-oxoacid dehydrogenase family.</text>
</comment>
<evidence type="ECO:0000256" key="3">
    <source>
        <dbReference type="ARBA" id="ARBA00022823"/>
    </source>
</evidence>
<dbReference type="PANTHER" id="PTHR23151">
    <property type="entry name" value="DIHYDROLIPOAMIDE ACETYL/SUCCINYL-TRANSFERASE-RELATED"/>
    <property type="match status" value="1"/>
</dbReference>
<dbReference type="PROSITE" id="PS50968">
    <property type="entry name" value="BIOTINYL_LIPOYL"/>
    <property type="match status" value="1"/>
</dbReference>
<feature type="compositionally biased region" description="Basic and acidic residues" evidence="5">
    <location>
        <begin position="106"/>
        <end position="123"/>
    </location>
</feature>
<keyword evidence="9" id="KW-1185">Reference proteome</keyword>
<dbReference type="SUPFAM" id="SSF51230">
    <property type="entry name" value="Single hybrid motif"/>
    <property type="match status" value="1"/>
</dbReference>
<dbReference type="InterPro" id="IPR000089">
    <property type="entry name" value="Biotin_lipoyl"/>
</dbReference>
<dbReference type="EMBL" id="CP034791">
    <property type="protein sequence ID" value="AZT91044.1"/>
    <property type="molecule type" value="Genomic_DNA"/>
</dbReference>
<dbReference type="InterPro" id="IPR011053">
    <property type="entry name" value="Single_hybrid_motif"/>
</dbReference>
<dbReference type="Pfam" id="PF00364">
    <property type="entry name" value="Biotin_lipoyl"/>
    <property type="match status" value="1"/>
</dbReference>
<dbReference type="Gene3D" id="4.10.320.10">
    <property type="entry name" value="E3-binding domain"/>
    <property type="match status" value="1"/>
</dbReference>
<dbReference type="InterPro" id="IPR045257">
    <property type="entry name" value="E2/Pdx1"/>
</dbReference>
<dbReference type="InterPro" id="IPR004167">
    <property type="entry name" value="PSBD"/>
</dbReference>
<dbReference type="PANTHER" id="PTHR23151:SF90">
    <property type="entry name" value="DIHYDROLIPOYLLYSINE-RESIDUE ACETYLTRANSFERASE COMPONENT OF PYRUVATE DEHYDROGENASE COMPLEX, MITOCHONDRIAL-RELATED"/>
    <property type="match status" value="1"/>
</dbReference>
<evidence type="ECO:0000256" key="5">
    <source>
        <dbReference type="SAM" id="MobiDB-lite"/>
    </source>
</evidence>
<organism evidence="8 9">
    <name type="scientific">Caldicellulosiruptor changbaiensis</name>
    <dbReference type="NCBI Taxonomy" id="1222016"/>
    <lineage>
        <taxon>Bacteria</taxon>
        <taxon>Bacillati</taxon>
        <taxon>Bacillota</taxon>
        <taxon>Bacillota incertae sedis</taxon>
        <taxon>Caldicellulosiruptorales</taxon>
        <taxon>Caldicellulosiruptoraceae</taxon>
        <taxon>Caldicellulosiruptor</taxon>
    </lineage>
</organism>
<dbReference type="Proteomes" id="UP000282930">
    <property type="component" value="Chromosome"/>
</dbReference>